<keyword evidence="3" id="KW-0256">Endoplasmic reticulum</keyword>
<feature type="transmembrane region" description="Helical" evidence="7">
    <location>
        <begin position="384"/>
        <end position="403"/>
    </location>
</feature>
<evidence type="ECO:0000256" key="7">
    <source>
        <dbReference type="SAM" id="Phobius"/>
    </source>
</evidence>
<dbReference type="PANTHER" id="PTHR12570:SF65">
    <property type="entry name" value="MAGNESIUM TRANSPORTER NIPA9-RELATED"/>
    <property type="match status" value="1"/>
</dbReference>
<dbReference type="Proteomes" id="UP000283841">
    <property type="component" value="Unassembled WGS sequence"/>
</dbReference>
<sequence length="815" mass="87587">MEGSRNISAAGLLSTMASSAVTEPTLTPSAFQALLMLVGGQDDGSDGGNGRMRSWSTLIGIVTALIGNIFISFALNIQRYAHIRIEREWENERVRLGVRRPRWRQASSNGQSSHNYGIVSGSIDEYGDGEGNSGEYADSPTFERYRDDPEEDEPSLDIEEHDEHSRLGHSFQSDRTLRPVEKDVNGPERKSYLSSPYWWAGIVLMTIGEAGNFLAYGFAPASIVSPLGVIALVSNCVIAPFMLKEKFRKRDFWGVIVAIAGAVVVVLSASSSEEKIGPHEIWDMITTWEFELYLGLTAGMIVALMWASGKHGSRSLLIDLGLVGLFGGYTALSTKGVASLLSFTLWHVITFPITYLLVAVLVSSALMQIRYLNRALQRFDSTQVIPTQFVLFTLSVIIGSAVLYRDFESTTASRAAKFVGGCALTFLGVYLITSGRVTADDASSLSTDDEEEAIGFMHSERYQDEVDISASGPDRQVRKPGQTAAREQAVPQPRRGSLSSGSIDINDDELVPPRHGLSTSLSSQTPSLAAASLTSPSREGTVSPEPPHSLINNPWASEAHSIDTSQSEPVERPSTPPAASTEPLDESTVVLRFPSAPGVVGPPQQNTGTPQTPATPSAAVDRTHRRPRHPQGMRTPPASSRHSLSLHLTPGPLLPPLSSGLSAVVAESLRRGEGSPRKAQRAKRQGRTRKHSSAAVDGFHRDRDGDAGEIGYDTEASVDHSSGAIQSTPASTRFNSTGDMHTDGHSSPANGNTGSKDPTDDASSSRLRSLSDSWNGRLAWLGGTLRKSNKGKPKTLLPSAPLDRINGEGADAGRE</sequence>
<feature type="transmembrane region" description="Helical" evidence="7">
    <location>
        <begin position="316"/>
        <end position="332"/>
    </location>
</feature>
<evidence type="ECO:0000256" key="5">
    <source>
        <dbReference type="ARBA" id="ARBA00023136"/>
    </source>
</evidence>
<feature type="transmembrane region" description="Helical" evidence="7">
    <location>
        <begin position="55"/>
        <end position="77"/>
    </location>
</feature>
<feature type="region of interest" description="Disordered" evidence="6">
    <location>
        <begin position="102"/>
        <end position="172"/>
    </location>
</feature>
<feature type="transmembrane region" description="Helical" evidence="7">
    <location>
        <begin position="290"/>
        <end position="309"/>
    </location>
</feature>
<feature type="compositionally biased region" description="Low complexity" evidence="6">
    <location>
        <begin position="517"/>
        <end position="537"/>
    </location>
</feature>
<keyword evidence="5 7" id="KW-0472">Membrane</keyword>
<organism evidence="8 9">
    <name type="scientific">Byssochlamys spectabilis</name>
    <name type="common">Paecilomyces variotii</name>
    <dbReference type="NCBI Taxonomy" id="264951"/>
    <lineage>
        <taxon>Eukaryota</taxon>
        <taxon>Fungi</taxon>
        <taxon>Dikarya</taxon>
        <taxon>Ascomycota</taxon>
        <taxon>Pezizomycotina</taxon>
        <taxon>Eurotiomycetes</taxon>
        <taxon>Eurotiomycetidae</taxon>
        <taxon>Eurotiales</taxon>
        <taxon>Thermoascaceae</taxon>
        <taxon>Paecilomyces</taxon>
    </lineage>
</organism>
<feature type="transmembrane region" description="Helical" evidence="7">
    <location>
        <begin position="252"/>
        <end position="270"/>
    </location>
</feature>
<dbReference type="AlphaFoldDB" id="A0A443I8E2"/>
<comment type="subcellular location">
    <subcellularLocation>
        <location evidence="1">Endoplasmic reticulum membrane</location>
        <topology evidence="1">Multi-pass membrane protein</topology>
    </subcellularLocation>
</comment>
<dbReference type="RefSeq" id="XP_028489977.1">
    <property type="nucleotide sequence ID" value="XM_028633779.1"/>
</dbReference>
<feature type="compositionally biased region" description="Low complexity" evidence="6">
    <location>
        <begin position="602"/>
        <end position="616"/>
    </location>
</feature>
<dbReference type="PANTHER" id="PTHR12570">
    <property type="match status" value="1"/>
</dbReference>
<accession>A0A443I8E2</accession>
<feature type="region of interest" description="Disordered" evidence="6">
    <location>
        <begin position="470"/>
        <end position="815"/>
    </location>
</feature>
<evidence type="ECO:0000256" key="2">
    <source>
        <dbReference type="ARBA" id="ARBA00022692"/>
    </source>
</evidence>
<feature type="transmembrane region" description="Helical" evidence="7">
    <location>
        <begin position="197"/>
        <end position="217"/>
    </location>
</feature>
<reference evidence="8 9" key="1">
    <citation type="journal article" date="2018" name="Front. Microbiol.">
        <title>Genomic and genetic insights into a cosmopolitan fungus, Paecilomyces variotii (Eurotiales).</title>
        <authorList>
            <person name="Urquhart A.S."/>
            <person name="Mondo S.J."/>
            <person name="Makela M.R."/>
            <person name="Hane J.K."/>
            <person name="Wiebenga A."/>
            <person name="He G."/>
            <person name="Mihaltcheva S."/>
            <person name="Pangilinan J."/>
            <person name="Lipzen A."/>
            <person name="Barry K."/>
            <person name="de Vries R.P."/>
            <person name="Grigoriev I.V."/>
            <person name="Idnurm A."/>
        </authorList>
    </citation>
    <scope>NUCLEOTIDE SEQUENCE [LARGE SCALE GENOMIC DNA]</scope>
    <source>
        <strain evidence="8 9">CBS 101075</strain>
    </source>
</reference>
<dbReference type="GO" id="GO:0016020">
    <property type="term" value="C:membrane"/>
    <property type="evidence" value="ECO:0007669"/>
    <property type="project" value="UniProtKB-SubCell"/>
</dbReference>
<feature type="transmembrane region" description="Helical" evidence="7">
    <location>
        <begin position="344"/>
        <end position="363"/>
    </location>
</feature>
<keyword evidence="9" id="KW-1185">Reference proteome</keyword>
<evidence type="ECO:0000256" key="3">
    <source>
        <dbReference type="ARBA" id="ARBA00022824"/>
    </source>
</evidence>
<feature type="compositionally biased region" description="Polar residues" evidence="6">
    <location>
        <begin position="719"/>
        <end position="756"/>
    </location>
</feature>
<feature type="compositionally biased region" description="Low complexity" evidence="6">
    <location>
        <begin position="642"/>
        <end position="662"/>
    </location>
</feature>
<protein>
    <submittedName>
        <fullName evidence="8">DUF803 domain membrane protein</fullName>
    </submittedName>
</protein>
<dbReference type="Pfam" id="PF05653">
    <property type="entry name" value="Mg_trans_NIPA"/>
    <property type="match status" value="1"/>
</dbReference>
<dbReference type="EMBL" id="RCNU01000001">
    <property type="protein sequence ID" value="RWR00333.1"/>
    <property type="molecule type" value="Genomic_DNA"/>
</dbReference>
<feature type="compositionally biased region" description="Acidic residues" evidence="6">
    <location>
        <begin position="148"/>
        <end position="160"/>
    </location>
</feature>
<evidence type="ECO:0000256" key="6">
    <source>
        <dbReference type="SAM" id="MobiDB-lite"/>
    </source>
</evidence>
<evidence type="ECO:0000313" key="9">
    <source>
        <dbReference type="Proteomes" id="UP000283841"/>
    </source>
</evidence>
<feature type="compositionally biased region" description="Low complexity" evidence="6">
    <location>
        <begin position="761"/>
        <end position="773"/>
    </location>
</feature>
<comment type="caution">
    <text evidence="8">The sequence shown here is derived from an EMBL/GenBank/DDBJ whole genome shotgun (WGS) entry which is preliminary data.</text>
</comment>
<evidence type="ECO:0000313" key="8">
    <source>
        <dbReference type="EMBL" id="RWR00333.1"/>
    </source>
</evidence>
<gene>
    <name evidence="8" type="ORF">C8Q69DRAFT_55343</name>
</gene>
<dbReference type="VEuPathDB" id="FungiDB:C8Q69DRAFT_55343"/>
<keyword evidence="2 7" id="KW-0812">Transmembrane</keyword>
<dbReference type="InterPro" id="IPR037185">
    <property type="entry name" value="EmrE-like"/>
</dbReference>
<dbReference type="GO" id="GO:0015095">
    <property type="term" value="F:magnesium ion transmembrane transporter activity"/>
    <property type="evidence" value="ECO:0007669"/>
    <property type="project" value="InterPro"/>
</dbReference>
<dbReference type="GeneID" id="39603056"/>
<evidence type="ECO:0000256" key="1">
    <source>
        <dbReference type="ARBA" id="ARBA00004477"/>
    </source>
</evidence>
<proteinExistence type="predicted"/>
<dbReference type="InterPro" id="IPR008521">
    <property type="entry name" value="Mg_trans_NIPA"/>
</dbReference>
<evidence type="ECO:0000256" key="4">
    <source>
        <dbReference type="ARBA" id="ARBA00022989"/>
    </source>
</evidence>
<name>A0A443I8E2_BYSSP</name>
<feature type="compositionally biased region" description="Basic residues" evidence="6">
    <location>
        <begin position="678"/>
        <end position="692"/>
    </location>
</feature>
<feature type="transmembrane region" description="Helical" evidence="7">
    <location>
        <begin position="223"/>
        <end position="243"/>
    </location>
</feature>
<dbReference type="SUPFAM" id="SSF103481">
    <property type="entry name" value="Multidrug resistance efflux transporter EmrE"/>
    <property type="match status" value="1"/>
</dbReference>
<feature type="compositionally biased region" description="Polar residues" evidence="6">
    <location>
        <begin position="105"/>
        <end position="115"/>
    </location>
</feature>
<keyword evidence="4 7" id="KW-1133">Transmembrane helix</keyword>